<feature type="binding site" evidence="15">
    <location>
        <position position="316"/>
    </location>
    <ligand>
        <name>NADP(+)</name>
        <dbReference type="ChEBI" id="CHEBI:58349"/>
    </ligand>
</feature>
<evidence type="ECO:0000256" key="9">
    <source>
        <dbReference type="ARBA" id="ARBA00022857"/>
    </source>
</evidence>
<evidence type="ECO:0000256" key="7">
    <source>
        <dbReference type="ARBA" id="ARBA00022605"/>
    </source>
</evidence>
<dbReference type="CDD" id="cd02316">
    <property type="entry name" value="VcASADH2_like_N"/>
    <property type="match status" value="1"/>
</dbReference>
<evidence type="ECO:0000256" key="12">
    <source>
        <dbReference type="ARBA" id="ARBA00023154"/>
    </source>
</evidence>
<dbReference type="SUPFAM" id="SSF55347">
    <property type="entry name" value="Glyceraldehyde-3-phosphate dehydrogenase-like, C-terminal domain"/>
    <property type="match status" value="1"/>
</dbReference>
<name>A0A162H038_BDEBC</name>
<comment type="pathway">
    <text evidence="1 15">Amino-acid biosynthesis; L-methionine biosynthesis via de novo pathway; L-homoserine from L-aspartate: step 2/3.</text>
</comment>
<comment type="pathway">
    <text evidence="3 15">Amino-acid biosynthesis; L-threonine biosynthesis; L-threonine from L-aspartate: step 2/5.</text>
</comment>
<dbReference type="UniPathway" id="UPA00034">
    <property type="reaction ID" value="UER00016"/>
</dbReference>
<dbReference type="InterPro" id="IPR005986">
    <property type="entry name" value="Asp_semialdehyde_DH_beta"/>
</dbReference>
<evidence type="ECO:0000256" key="2">
    <source>
        <dbReference type="ARBA" id="ARBA00005076"/>
    </source>
</evidence>
<dbReference type="RefSeq" id="WP_063206235.1">
    <property type="nucleotide sequence ID" value="NZ_LUKD01000001.1"/>
</dbReference>
<dbReference type="NCBIfam" id="NF011456">
    <property type="entry name" value="PRK14874.1"/>
    <property type="match status" value="1"/>
</dbReference>
<proteinExistence type="inferred from homology"/>
<evidence type="ECO:0000256" key="16">
    <source>
        <dbReference type="PIRSR" id="PIRSR000148-1"/>
    </source>
</evidence>
<evidence type="ECO:0000256" key="3">
    <source>
        <dbReference type="ARBA" id="ARBA00005097"/>
    </source>
</evidence>
<protein>
    <recommendedName>
        <fullName evidence="6 15">Aspartate-semialdehyde dehydrogenase</fullName>
        <shortName evidence="15">ASA dehydrogenase</shortName>
        <shortName evidence="15">ASADH</shortName>
        <ecNumber evidence="6 15">1.2.1.11</ecNumber>
    </recommendedName>
    <alternativeName>
        <fullName evidence="15">Aspartate-beta-semialdehyde dehydrogenase</fullName>
    </alternativeName>
</protein>
<feature type="binding site" evidence="15">
    <location>
        <position position="159"/>
    </location>
    <ligand>
        <name>substrate</name>
    </ligand>
</feature>
<evidence type="ECO:0000256" key="4">
    <source>
        <dbReference type="ARBA" id="ARBA00010584"/>
    </source>
</evidence>
<evidence type="ECO:0000259" key="17">
    <source>
        <dbReference type="SMART" id="SM00859"/>
    </source>
</evidence>
<dbReference type="HAMAP" id="MF_02121">
    <property type="entry name" value="ASADH"/>
    <property type="match status" value="1"/>
</dbReference>
<dbReference type="GO" id="GO:0051287">
    <property type="term" value="F:NAD binding"/>
    <property type="evidence" value="ECO:0007669"/>
    <property type="project" value="InterPro"/>
</dbReference>
<dbReference type="PANTHER" id="PTHR46278:SF2">
    <property type="entry name" value="ASPARTATE-SEMIALDEHYDE DEHYDROGENASE"/>
    <property type="match status" value="1"/>
</dbReference>
<organism evidence="18 19">
    <name type="scientific">Bdellovibrio bacteriovorus</name>
    <dbReference type="NCBI Taxonomy" id="959"/>
    <lineage>
        <taxon>Bacteria</taxon>
        <taxon>Pseudomonadati</taxon>
        <taxon>Bdellovibrionota</taxon>
        <taxon>Bdellovibrionia</taxon>
        <taxon>Bdellovibrionales</taxon>
        <taxon>Pseudobdellovibrionaceae</taxon>
        <taxon>Bdellovibrio</taxon>
    </lineage>
</organism>
<keyword evidence="11 15" id="KW-0560">Oxidoreductase</keyword>
<evidence type="ECO:0000256" key="15">
    <source>
        <dbReference type="HAMAP-Rule" id="MF_02121"/>
    </source>
</evidence>
<dbReference type="GO" id="GO:0071266">
    <property type="term" value="P:'de novo' L-methionine biosynthetic process"/>
    <property type="evidence" value="ECO:0007669"/>
    <property type="project" value="UniProtKB-UniRule"/>
</dbReference>
<sequence>MKRKLKVGVVGATGMVGQTFMKLLEERSFPIQELRPFASENSLGKKIDLQGASWPVQVLKEGCFDGLDLVFFSSGDDISKEWAPKAVKAGAFAVDNSAAFRMDPNTVLVVPEVNGNLVTKDSKPQIIANPNCSTIQLVVALKPLLDKFGLEEVRVSTYQAVSGAGQGGYDELMEQTSNHKDDHQPKTFPHTILFNCIPQIGSFNDEGYCSEEVKIMKETRKILGQDKLKVSAFTVRIPALNAHSESVWVTLNKEVSRDQIMATLSEFKGIVLQDDPKKSVYPLARDVSGKDPVYVGRVHRDPENPKMWLMWVVSDNIRKGAALNGIQIAEQIFFS</sequence>
<dbReference type="UniPathway" id="UPA00050">
    <property type="reaction ID" value="UER00463"/>
</dbReference>
<dbReference type="GO" id="GO:0004073">
    <property type="term" value="F:aspartate-semialdehyde dehydrogenase activity"/>
    <property type="evidence" value="ECO:0007669"/>
    <property type="project" value="UniProtKB-UniRule"/>
</dbReference>
<comment type="catalytic activity">
    <reaction evidence="14 15">
        <text>L-aspartate 4-semialdehyde + phosphate + NADP(+) = 4-phospho-L-aspartate + NADPH + H(+)</text>
        <dbReference type="Rhea" id="RHEA:24284"/>
        <dbReference type="ChEBI" id="CHEBI:15378"/>
        <dbReference type="ChEBI" id="CHEBI:43474"/>
        <dbReference type="ChEBI" id="CHEBI:57535"/>
        <dbReference type="ChEBI" id="CHEBI:57783"/>
        <dbReference type="ChEBI" id="CHEBI:58349"/>
        <dbReference type="ChEBI" id="CHEBI:537519"/>
        <dbReference type="EC" id="1.2.1.11"/>
    </reaction>
</comment>
<keyword evidence="7 15" id="KW-0028">Amino-acid biosynthesis</keyword>
<dbReference type="UniPathway" id="UPA00051">
    <property type="reaction ID" value="UER00464"/>
</dbReference>
<dbReference type="PIRSF" id="PIRSF000148">
    <property type="entry name" value="ASA_dh"/>
    <property type="match status" value="1"/>
</dbReference>
<evidence type="ECO:0000256" key="10">
    <source>
        <dbReference type="ARBA" id="ARBA00022915"/>
    </source>
</evidence>
<evidence type="ECO:0000256" key="14">
    <source>
        <dbReference type="ARBA" id="ARBA00047891"/>
    </source>
</evidence>
<dbReference type="InterPro" id="IPR012280">
    <property type="entry name" value="Semialdhyde_DH_dimer_dom"/>
</dbReference>
<dbReference type="SUPFAM" id="SSF51735">
    <property type="entry name" value="NAD(P)-binding Rossmann-fold domains"/>
    <property type="match status" value="1"/>
</dbReference>
<dbReference type="InterPro" id="IPR000534">
    <property type="entry name" value="Semialdehyde_DH_NAD-bd"/>
</dbReference>
<feature type="binding site" evidence="15">
    <location>
        <begin position="41"/>
        <end position="42"/>
    </location>
    <ligand>
        <name>NADP(+)</name>
        <dbReference type="ChEBI" id="CHEBI:58349"/>
    </ligand>
</feature>
<accession>A0A162H038</accession>
<feature type="domain" description="Semialdehyde dehydrogenase NAD-binding" evidence="17">
    <location>
        <begin position="6"/>
        <end position="121"/>
    </location>
</feature>
<dbReference type="Gene3D" id="3.30.360.10">
    <property type="entry name" value="Dihydrodipicolinate Reductase, domain 2"/>
    <property type="match status" value="1"/>
</dbReference>
<comment type="caution">
    <text evidence="18">The sequence shown here is derived from an EMBL/GenBank/DDBJ whole genome shotgun (WGS) entry which is preliminary data.</text>
</comment>
<dbReference type="GO" id="GO:0019877">
    <property type="term" value="P:diaminopimelate biosynthetic process"/>
    <property type="evidence" value="ECO:0007669"/>
    <property type="project" value="UniProtKB-UniRule"/>
</dbReference>
<dbReference type="InterPro" id="IPR036291">
    <property type="entry name" value="NAD(P)-bd_dom_sf"/>
</dbReference>
<comment type="subunit">
    <text evidence="5 15">Homodimer.</text>
</comment>
<dbReference type="OrthoDB" id="5289640at2"/>
<dbReference type="GO" id="GO:0009089">
    <property type="term" value="P:lysine biosynthetic process via diaminopimelate"/>
    <property type="evidence" value="ECO:0007669"/>
    <property type="project" value="UniProtKB-UniRule"/>
</dbReference>
<dbReference type="GO" id="GO:0009088">
    <property type="term" value="P:threonine biosynthetic process"/>
    <property type="evidence" value="ECO:0007669"/>
    <property type="project" value="UniProtKB-UniRule"/>
</dbReference>
<feature type="active site" description="Acyl-thioester intermediate" evidence="15 16">
    <location>
        <position position="132"/>
    </location>
</feature>
<dbReference type="NCBIfam" id="TIGR01296">
    <property type="entry name" value="asd_B"/>
    <property type="match status" value="1"/>
</dbReference>
<evidence type="ECO:0000256" key="1">
    <source>
        <dbReference type="ARBA" id="ARBA00005021"/>
    </source>
</evidence>
<evidence type="ECO:0000256" key="5">
    <source>
        <dbReference type="ARBA" id="ARBA00011738"/>
    </source>
</evidence>
<dbReference type="InterPro" id="IPR012080">
    <property type="entry name" value="Asp_semialdehyde_DH"/>
</dbReference>
<dbReference type="AlphaFoldDB" id="A0A162H038"/>
<dbReference type="CDD" id="cd18131">
    <property type="entry name" value="ASADH_C_bac_euk_like"/>
    <property type="match status" value="1"/>
</dbReference>
<keyword evidence="9 15" id="KW-0521">NADP</keyword>
<evidence type="ECO:0000256" key="8">
    <source>
        <dbReference type="ARBA" id="ARBA00022697"/>
    </source>
</evidence>
<feature type="active site" description="Proton acceptor" evidence="15 16">
    <location>
        <position position="243"/>
    </location>
</feature>
<feature type="binding site" evidence="15">
    <location>
        <position position="101"/>
    </location>
    <ligand>
        <name>phosphate</name>
        <dbReference type="ChEBI" id="CHEBI:43474"/>
    </ligand>
</feature>
<dbReference type="GO" id="GO:0046983">
    <property type="term" value="F:protein dimerization activity"/>
    <property type="evidence" value="ECO:0007669"/>
    <property type="project" value="InterPro"/>
</dbReference>
<keyword evidence="10 15" id="KW-0220">Diaminopimelate biosynthesis</keyword>
<keyword evidence="12 15" id="KW-0457">Lysine biosynthesis</keyword>
<dbReference type="GO" id="GO:0050661">
    <property type="term" value="F:NADP binding"/>
    <property type="evidence" value="ECO:0007669"/>
    <property type="project" value="UniProtKB-UniRule"/>
</dbReference>
<dbReference type="Gene3D" id="3.40.50.720">
    <property type="entry name" value="NAD(P)-binding Rossmann-like Domain"/>
    <property type="match status" value="1"/>
</dbReference>
<comment type="function">
    <text evidence="15">Catalyzes the NADPH-dependent formation of L-aspartate-semialdehyde (L-ASA) by the reductive dephosphorylation of L-aspartyl-4-phosphate.</text>
</comment>
<dbReference type="Pfam" id="PF02774">
    <property type="entry name" value="Semialdhyde_dhC"/>
    <property type="match status" value="1"/>
</dbReference>
<comment type="similarity">
    <text evidence="4 15">Belongs to the aspartate-semialdehyde dehydrogenase family.</text>
</comment>
<dbReference type="Proteomes" id="UP000075799">
    <property type="component" value="Unassembled WGS sequence"/>
</dbReference>
<dbReference type="Pfam" id="PF01118">
    <property type="entry name" value="Semialdhyde_dh"/>
    <property type="match status" value="1"/>
</dbReference>
<dbReference type="GO" id="GO:0009097">
    <property type="term" value="P:isoleucine biosynthetic process"/>
    <property type="evidence" value="ECO:0007669"/>
    <property type="project" value="UniProtKB-UniRule"/>
</dbReference>
<gene>
    <name evidence="15" type="primary">asd</name>
    <name evidence="18" type="ORF">AZI87_09115</name>
</gene>
<dbReference type="EMBL" id="LUKD01000001">
    <property type="protein sequence ID" value="KYG69340.1"/>
    <property type="molecule type" value="Genomic_DNA"/>
</dbReference>
<evidence type="ECO:0000313" key="18">
    <source>
        <dbReference type="EMBL" id="KYG69340.1"/>
    </source>
</evidence>
<reference evidence="18 19" key="1">
    <citation type="submission" date="2016-03" db="EMBL/GenBank/DDBJ databases">
        <authorList>
            <person name="Ploux O."/>
        </authorList>
    </citation>
    <scope>NUCLEOTIDE SEQUENCE [LARGE SCALE GENOMIC DNA]</scope>
    <source>
        <strain evidence="18 19">EC13</strain>
    </source>
</reference>
<evidence type="ECO:0000313" key="19">
    <source>
        <dbReference type="Proteomes" id="UP000075799"/>
    </source>
</evidence>
<feature type="binding site" evidence="15">
    <location>
        <begin position="13"/>
        <end position="16"/>
    </location>
    <ligand>
        <name>NADP(+)</name>
        <dbReference type="ChEBI" id="CHEBI:58349"/>
    </ligand>
</feature>
<feature type="binding site" evidence="15">
    <location>
        <position position="236"/>
    </location>
    <ligand>
        <name>substrate</name>
    </ligand>
</feature>
<comment type="caution">
    <text evidence="15">Lacks conserved residue(s) required for the propagation of feature annotation.</text>
</comment>
<keyword evidence="13 15" id="KW-0486">Methionine biosynthesis</keyword>
<evidence type="ECO:0000256" key="13">
    <source>
        <dbReference type="ARBA" id="ARBA00023167"/>
    </source>
</evidence>
<dbReference type="SMART" id="SM00859">
    <property type="entry name" value="Semialdhyde_dh"/>
    <property type="match status" value="1"/>
</dbReference>
<evidence type="ECO:0000256" key="11">
    <source>
        <dbReference type="ARBA" id="ARBA00023002"/>
    </source>
</evidence>
<dbReference type="EC" id="1.2.1.11" evidence="6 15"/>
<dbReference type="PANTHER" id="PTHR46278">
    <property type="entry name" value="DEHYDROGENASE, PUTATIVE-RELATED"/>
    <property type="match status" value="1"/>
</dbReference>
<comment type="pathway">
    <text evidence="2 15">Amino-acid biosynthesis; L-lysine biosynthesis via DAP pathway; (S)-tetrahydrodipicolinate from L-aspartate: step 2/4.</text>
</comment>
<evidence type="ECO:0000256" key="6">
    <source>
        <dbReference type="ARBA" id="ARBA00013120"/>
    </source>
</evidence>
<keyword evidence="8 15" id="KW-0791">Threonine biosynthesis</keyword>
<feature type="binding site" evidence="15">
    <location>
        <begin position="162"/>
        <end position="163"/>
    </location>
    <ligand>
        <name>NADP(+)</name>
        <dbReference type="ChEBI" id="CHEBI:58349"/>
    </ligand>
</feature>